<gene>
    <name evidence="2" type="ORF">S03H2_40943</name>
</gene>
<keyword evidence="1" id="KW-1133">Transmembrane helix</keyword>
<dbReference type="EMBL" id="BARU01025412">
    <property type="protein sequence ID" value="GAH66115.1"/>
    <property type="molecule type" value="Genomic_DNA"/>
</dbReference>
<sequence length="274" mass="30465">DSYTLRYTNLDTGSNGILVEDLNFITLLHTGTIFTSNPALTIGRYSLNITTSRTNYEDASFILNLTIIERYLVNLTVVYQPTDVDAGNDFNIIIKAVYYNGTDWVPLVDSDITITPFFNGITSPALNPVTTNSTGEALFEITINIDANRMNLTIQLQSKYYHQGYILYVSDIQVNEFQEGLTFEDLLPYIIMIGAAIALVGGSLAAYRGVVVPKKREKQRVLTEVKTIFDDAINLEHILVLYKGTGTCIFFKSYGSEQIDPELIGGFLSAVSSF</sequence>
<feature type="non-terminal residue" evidence="2">
    <location>
        <position position="274"/>
    </location>
</feature>
<evidence type="ECO:0000256" key="1">
    <source>
        <dbReference type="SAM" id="Phobius"/>
    </source>
</evidence>
<keyword evidence="1" id="KW-0472">Membrane</keyword>
<feature type="transmembrane region" description="Helical" evidence="1">
    <location>
        <begin position="186"/>
        <end position="210"/>
    </location>
</feature>
<protein>
    <submittedName>
        <fullName evidence="2">Uncharacterized protein</fullName>
    </submittedName>
</protein>
<evidence type="ECO:0000313" key="2">
    <source>
        <dbReference type="EMBL" id="GAH66115.1"/>
    </source>
</evidence>
<proteinExistence type="predicted"/>
<keyword evidence="1" id="KW-0812">Transmembrane</keyword>
<organism evidence="2">
    <name type="scientific">marine sediment metagenome</name>
    <dbReference type="NCBI Taxonomy" id="412755"/>
    <lineage>
        <taxon>unclassified sequences</taxon>
        <taxon>metagenomes</taxon>
        <taxon>ecological metagenomes</taxon>
    </lineage>
</organism>
<name>X1IA14_9ZZZZ</name>
<comment type="caution">
    <text evidence="2">The sequence shown here is derived from an EMBL/GenBank/DDBJ whole genome shotgun (WGS) entry which is preliminary data.</text>
</comment>
<dbReference type="AlphaFoldDB" id="X1IA14"/>
<accession>X1IA14</accession>
<feature type="non-terminal residue" evidence="2">
    <location>
        <position position="1"/>
    </location>
</feature>
<reference evidence="2" key="1">
    <citation type="journal article" date="2014" name="Front. Microbiol.">
        <title>High frequency of phylogenetically diverse reductive dehalogenase-homologous genes in deep subseafloor sedimentary metagenomes.</title>
        <authorList>
            <person name="Kawai M."/>
            <person name="Futagami T."/>
            <person name="Toyoda A."/>
            <person name="Takaki Y."/>
            <person name="Nishi S."/>
            <person name="Hori S."/>
            <person name="Arai W."/>
            <person name="Tsubouchi T."/>
            <person name="Morono Y."/>
            <person name="Uchiyama I."/>
            <person name="Ito T."/>
            <person name="Fujiyama A."/>
            <person name="Inagaki F."/>
            <person name="Takami H."/>
        </authorList>
    </citation>
    <scope>NUCLEOTIDE SEQUENCE</scope>
    <source>
        <strain evidence="2">Expedition CK06-06</strain>
    </source>
</reference>